<comment type="caution">
    <text evidence="1">The sequence shown here is derived from an EMBL/GenBank/DDBJ whole genome shotgun (WGS) entry which is preliminary data.</text>
</comment>
<dbReference type="EMBL" id="BPLQ01009775">
    <property type="protein sequence ID" value="GIY46544.1"/>
    <property type="molecule type" value="Genomic_DNA"/>
</dbReference>
<proteinExistence type="predicted"/>
<gene>
    <name evidence="1" type="primary">AVEN_236479_1</name>
    <name evidence="1" type="ORF">CDAR_490161</name>
</gene>
<protein>
    <submittedName>
        <fullName evidence="1">Uncharacterized protein</fullName>
    </submittedName>
</protein>
<accession>A0AAV4TLC4</accession>
<reference evidence="1 2" key="1">
    <citation type="submission" date="2021-06" db="EMBL/GenBank/DDBJ databases">
        <title>Caerostris darwini draft genome.</title>
        <authorList>
            <person name="Kono N."/>
            <person name="Arakawa K."/>
        </authorList>
    </citation>
    <scope>NUCLEOTIDE SEQUENCE [LARGE SCALE GENOMIC DNA]</scope>
</reference>
<dbReference type="AlphaFoldDB" id="A0AAV4TLC4"/>
<keyword evidence="2" id="KW-1185">Reference proteome</keyword>
<name>A0AAV4TLC4_9ARAC</name>
<evidence type="ECO:0000313" key="1">
    <source>
        <dbReference type="EMBL" id="GIY46544.1"/>
    </source>
</evidence>
<dbReference type="Proteomes" id="UP001054837">
    <property type="component" value="Unassembled WGS sequence"/>
</dbReference>
<organism evidence="1 2">
    <name type="scientific">Caerostris darwini</name>
    <dbReference type="NCBI Taxonomy" id="1538125"/>
    <lineage>
        <taxon>Eukaryota</taxon>
        <taxon>Metazoa</taxon>
        <taxon>Ecdysozoa</taxon>
        <taxon>Arthropoda</taxon>
        <taxon>Chelicerata</taxon>
        <taxon>Arachnida</taxon>
        <taxon>Araneae</taxon>
        <taxon>Araneomorphae</taxon>
        <taxon>Entelegynae</taxon>
        <taxon>Araneoidea</taxon>
        <taxon>Araneidae</taxon>
        <taxon>Caerostris</taxon>
    </lineage>
</organism>
<sequence length="229" mass="26727">MAGIAKVEFFFNPDAVQWEKRHKRLVMTPDQHLKNSDTRMGFKITHKMYLVKCNFSFGHTLGQDTTAHVYQKGDIPLIFYELPKSSFQCKTEPSLVRRSFKPYDQILYYRYILKSRTCCVVPSGVRYIILTVQKTLFALDILLEDMIHQLDFSWCLYSTHKTYQQQVYALPPTPPHHQPESPRKKQCLNTFLAPKNPRYLVPKSLSQNKFPSPLSARKKTGFILRSSCT</sequence>
<evidence type="ECO:0000313" key="2">
    <source>
        <dbReference type="Proteomes" id="UP001054837"/>
    </source>
</evidence>